<evidence type="ECO:0000256" key="6">
    <source>
        <dbReference type="ARBA" id="ARBA00023136"/>
    </source>
</evidence>
<evidence type="ECO:0000256" key="4">
    <source>
        <dbReference type="ARBA" id="ARBA00022692"/>
    </source>
</evidence>
<feature type="transmembrane region" description="Helical" evidence="7">
    <location>
        <begin position="37"/>
        <end position="56"/>
    </location>
</feature>
<evidence type="ECO:0000313" key="10">
    <source>
        <dbReference type="Proteomes" id="UP001321786"/>
    </source>
</evidence>
<dbReference type="InterPro" id="IPR049177">
    <property type="entry name" value="MgtC_SapB_SrpB_YhiD_N"/>
</dbReference>
<organism evidence="9 10">
    <name type="scientific">Helicovermis profundi</name>
    <dbReference type="NCBI Taxonomy" id="3065157"/>
    <lineage>
        <taxon>Bacteria</taxon>
        <taxon>Bacillati</taxon>
        <taxon>Bacillota</taxon>
        <taxon>Clostridia</taxon>
        <taxon>Helicovermis</taxon>
    </lineage>
</organism>
<evidence type="ECO:0000256" key="2">
    <source>
        <dbReference type="ARBA" id="ARBA00009298"/>
    </source>
</evidence>
<dbReference type="PROSITE" id="PS51671">
    <property type="entry name" value="ACT"/>
    <property type="match status" value="1"/>
</dbReference>
<dbReference type="Pfam" id="PF02308">
    <property type="entry name" value="MgtC"/>
    <property type="match status" value="1"/>
</dbReference>
<dbReference type="RefSeq" id="WP_338537235.1">
    <property type="nucleotide sequence ID" value="NZ_AP028654.1"/>
</dbReference>
<protein>
    <submittedName>
        <fullName evidence="9">MgtC/SapB family protein</fullName>
    </submittedName>
</protein>
<gene>
    <name evidence="9" type="ORF">HLPR_12690</name>
</gene>
<reference evidence="9 10" key="1">
    <citation type="submission" date="2023-08" db="EMBL/GenBank/DDBJ databases">
        <title>Helicovermis profunda gen. nov., sp. nov., a novel mesophilic, fermentative bacterium within the Bacillota from a deep-sea hydrothermal vent chimney.</title>
        <authorList>
            <person name="Miyazaki U."/>
            <person name="Mizutani D."/>
            <person name="Hashimoto Y."/>
            <person name="Tame A."/>
            <person name="Sawayama S."/>
            <person name="Miyazaki J."/>
            <person name="Takai K."/>
            <person name="Nakagawa S."/>
        </authorList>
    </citation>
    <scope>NUCLEOTIDE SEQUENCE [LARGE SCALE GENOMIC DNA]</scope>
    <source>
        <strain evidence="9 10">S502</strain>
    </source>
</reference>
<name>A0AAU9EHG6_9FIRM</name>
<sequence>MDISNYEIFLRILLACIFGGLIGFERESINRPAGFRTHILVCLGATIVMISDLTLLKEYGSISSIDPGRYGAQVISGIGFLGAGTIIKEGFSVKGLTTAASLWAVACLGLALGAGHYLIAISSTLLIFIILETFARFEYKFQKNKRQLVIFIHTSNTPGQLGKIGTAIGKHNAKVKNIAMTAMNDNVAELKLYVNYPKNCDPVRIIESIIEIDGIYSVNPE</sequence>
<dbReference type="PANTHER" id="PTHR33778">
    <property type="entry name" value="PROTEIN MGTC"/>
    <property type="match status" value="1"/>
</dbReference>
<evidence type="ECO:0000313" key="9">
    <source>
        <dbReference type="EMBL" id="BEP28938.1"/>
    </source>
</evidence>
<evidence type="ECO:0000256" key="5">
    <source>
        <dbReference type="ARBA" id="ARBA00022989"/>
    </source>
</evidence>
<feature type="transmembrane region" description="Helical" evidence="7">
    <location>
        <begin position="6"/>
        <end position="25"/>
    </location>
</feature>
<keyword evidence="5 7" id="KW-1133">Transmembrane helix</keyword>
<feature type="transmembrane region" description="Helical" evidence="7">
    <location>
        <begin position="68"/>
        <end position="86"/>
    </location>
</feature>
<accession>A0AAU9EHG6</accession>
<dbReference type="InterPro" id="IPR002912">
    <property type="entry name" value="ACT_dom"/>
</dbReference>
<dbReference type="EMBL" id="AP028654">
    <property type="protein sequence ID" value="BEP28938.1"/>
    <property type="molecule type" value="Genomic_DNA"/>
</dbReference>
<dbReference type="Proteomes" id="UP001321786">
    <property type="component" value="Chromosome"/>
</dbReference>
<proteinExistence type="inferred from homology"/>
<dbReference type="GO" id="GO:0005886">
    <property type="term" value="C:plasma membrane"/>
    <property type="evidence" value="ECO:0007669"/>
    <property type="project" value="UniProtKB-SubCell"/>
</dbReference>
<feature type="domain" description="ACT" evidence="8">
    <location>
        <begin position="149"/>
        <end position="221"/>
    </location>
</feature>
<keyword evidence="6 7" id="KW-0472">Membrane</keyword>
<dbReference type="InterPro" id="IPR003416">
    <property type="entry name" value="MgtC/SapB/SrpB/YhiD_fam"/>
</dbReference>
<keyword evidence="4 7" id="KW-0812">Transmembrane</keyword>
<keyword evidence="3" id="KW-1003">Cell membrane</keyword>
<keyword evidence="10" id="KW-1185">Reference proteome</keyword>
<feature type="transmembrane region" description="Helical" evidence="7">
    <location>
        <begin position="117"/>
        <end position="137"/>
    </location>
</feature>
<evidence type="ECO:0000259" key="8">
    <source>
        <dbReference type="PROSITE" id="PS51671"/>
    </source>
</evidence>
<comment type="similarity">
    <text evidence="2">Belongs to the MgtC/SapB family.</text>
</comment>
<dbReference type="SUPFAM" id="SSF55021">
    <property type="entry name" value="ACT-like"/>
    <property type="match status" value="1"/>
</dbReference>
<comment type="subcellular location">
    <subcellularLocation>
        <location evidence="1">Cell membrane</location>
        <topology evidence="1">Multi-pass membrane protein</topology>
    </subcellularLocation>
</comment>
<evidence type="ECO:0000256" key="7">
    <source>
        <dbReference type="SAM" id="Phobius"/>
    </source>
</evidence>
<dbReference type="AlphaFoldDB" id="A0AAU9EHG6"/>
<dbReference type="InterPro" id="IPR045865">
    <property type="entry name" value="ACT-like_dom_sf"/>
</dbReference>
<evidence type="ECO:0000256" key="3">
    <source>
        <dbReference type="ARBA" id="ARBA00022475"/>
    </source>
</evidence>
<dbReference type="PRINTS" id="PR01837">
    <property type="entry name" value="MGTCSAPBPROT"/>
</dbReference>
<dbReference type="PANTHER" id="PTHR33778:SF1">
    <property type="entry name" value="MAGNESIUM TRANSPORTER YHID-RELATED"/>
    <property type="match status" value="1"/>
</dbReference>
<dbReference type="KEGG" id="hprf:HLPR_12690"/>
<evidence type="ECO:0000256" key="1">
    <source>
        <dbReference type="ARBA" id="ARBA00004651"/>
    </source>
</evidence>